<feature type="compositionally biased region" description="Basic residues" evidence="4">
    <location>
        <begin position="833"/>
        <end position="850"/>
    </location>
</feature>
<feature type="domain" description="Anaphase-promoting complex subunit 4-like WD40" evidence="5">
    <location>
        <begin position="174"/>
        <end position="243"/>
    </location>
</feature>
<feature type="repeat" description="WD" evidence="3">
    <location>
        <begin position="118"/>
        <end position="159"/>
    </location>
</feature>
<feature type="compositionally biased region" description="Acidic residues" evidence="4">
    <location>
        <begin position="793"/>
        <end position="808"/>
    </location>
</feature>
<gene>
    <name evidence="6" type="ORF">TRFO_15881</name>
</gene>
<dbReference type="OrthoDB" id="10265743at2759"/>
<feature type="compositionally biased region" description="Polar residues" evidence="4">
    <location>
        <begin position="904"/>
        <end position="918"/>
    </location>
</feature>
<evidence type="ECO:0000256" key="2">
    <source>
        <dbReference type="ARBA" id="ARBA00022737"/>
    </source>
</evidence>
<feature type="compositionally biased region" description="Basic residues" evidence="4">
    <location>
        <begin position="928"/>
        <end position="937"/>
    </location>
</feature>
<dbReference type="PROSITE" id="PS00678">
    <property type="entry name" value="WD_REPEATS_1"/>
    <property type="match status" value="1"/>
</dbReference>
<keyword evidence="2" id="KW-0677">Repeat</keyword>
<dbReference type="VEuPathDB" id="TrichDB:TRFO_15881"/>
<dbReference type="SMART" id="SM00320">
    <property type="entry name" value="WD40"/>
    <property type="match status" value="7"/>
</dbReference>
<name>A0A1J4KWF4_9EUKA</name>
<comment type="caution">
    <text evidence="6">The sequence shown here is derived from an EMBL/GenBank/DDBJ whole genome shotgun (WGS) entry which is preliminary data.</text>
</comment>
<reference evidence="6" key="1">
    <citation type="submission" date="2016-10" db="EMBL/GenBank/DDBJ databases">
        <authorList>
            <person name="Benchimol M."/>
            <person name="Almeida L.G."/>
            <person name="Vasconcelos A.T."/>
            <person name="Perreira-Neves A."/>
            <person name="Rosa I.A."/>
            <person name="Tasca T."/>
            <person name="Bogo M.R."/>
            <person name="de Souza W."/>
        </authorList>
    </citation>
    <scope>NUCLEOTIDE SEQUENCE [LARGE SCALE GENOMIC DNA]</scope>
    <source>
        <strain evidence="6">K</strain>
    </source>
</reference>
<dbReference type="GO" id="GO:0006357">
    <property type="term" value="P:regulation of transcription by RNA polymerase II"/>
    <property type="evidence" value="ECO:0007669"/>
    <property type="project" value="TreeGrafter"/>
</dbReference>
<feature type="compositionally biased region" description="Polar residues" evidence="4">
    <location>
        <begin position="1082"/>
        <end position="1100"/>
    </location>
</feature>
<proteinExistence type="predicted"/>
<dbReference type="InterPro" id="IPR019775">
    <property type="entry name" value="WD40_repeat_CS"/>
</dbReference>
<feature type="compositionally biased region" description="Basic and acidic residues" evidence="4">
    <location>
        <begin position="976"/>
        <end position="989"/>
    </location>
</feature>
<dbReference type="GO" id="GO:0008360">
    <property type="term" value="P:regulation of cell shape"/>
    <property type="evidence" value="ECO:0007669"/>
    <property type="project" value="TreeGrafter"/>
</dbReference>
<dbReference type="InterPro" id="IPR001680">
    <property type="entry name" value="WD40_rpt"/>
</dbReference>
<evidence type="ECO:0000313" key="6">
    <source>
        <dbReference type="EMBL" id="OHT13861.1"/>
    </source>
</evidence>
<dbReference type="PROSITE" id="PS50082">
    <property type="entry name" value="WD_REPEATS_2"/>
    <property type="match status" value="1"/>
</dbReference>
<feature type="region of interest" description="Disordered" evidence="4">
    <location>
        <begin position="508"/>
        <end position="535"/>
    </location>
</feature>
<feature type="compositionally biased region" description="Low complexity" evidence="4">
    <location>
        <begin position="508"/>
        <end position="527"/>
    </location>
</feature>
<organism evidence="6 7">
    <name type="scientific">Tritrichomonas foetus</name>
    <dbReference type="NCBI Taxonomy" id="1144522"/>
    <lineage>
        <taxon>Eukaryota</taxon>
        <taxon>Metamonada</taxon>
        <taxon>Parabasalia</taxon>
        <taxon>Tritrichomonadida</taxon>
        <taxon>Tritrichomonadidae</taxon>
        <taxon>Tritrichomonas</taxon>
    </lineage>
</organism>
<dbReference type="InterPro" id="IPR052060">
    <property type="entry name" value="Bromo_WD_repeat"/>
</dbReference>
<feature type="region of interest" description="Disordered" evidence="4">
    <location>
        <begin position="654"/>
        <end position="679"/>
    </location>
</feature>
<keyword evidence="1 3" id="KW-0853">WD repeat</keyword>
<dbReference type="Proteomes" id="UP000179807">
    <property type="component" value="Unassembled WGS sequence"/>
</dbReference>
<feature type="compositionally biased region" description="Polar residues" evidence="4">
    <location>
        <begin position="1038"/>
        <end position="1048"/>
    </location>
</feature>
<dbReference type="RefSeq" id="XP_068366997.1">
    <property type="nucleotide sequence ID" value="XM_068498635.1"/>
</dbReference>
<dbReference type="GO" id="GO:0007010">
    <property type="term" value="P:cytoskeleton organization"/>
    <property type="evidence" value="ECO:0007669"/>
    <property type="project" value="TreeGrafter"/>
</dbReference>
<accession>A0A1J4KWF4</accession>
<dbReference type="InterPro" id="IPR036322">
    <property type="entry name" value="WD40_repeat_dom_sf"/>
</dbReference>
<dbReference type="EMBL" id="MLAK01000461">
    <property type="protein sequence ID" value="OHT13861.1"/>
    <property type="molecule type" value="Genomic_DNA"/>
</dbReference>
<dbReference type="GeneID" id="94833339"/>
<feature type="region of interest" description="Disordered" evidence="4">
    <location>
        <begin position="793"/>
        <end position="1048"/>
    </location>
</feature>
<evidence type="ECO:0000259" key="5">
    <source>
        <dbReference type="Pfam" id="PF12894"/>
    </source>
</evidence>
<dbReference type="SUPFAM" id="SSF50978">
    <property type="entry name" value="WD40 repeat-like"/>
    <property type="match status" value="1"/>
</dbReference>
<evidence type="ECO:0000313" key="7">
    <source>
        <dbReference type="Proteomes" id="UP000179807"/>
    </source>
</evidence>
<protein>
    <recommendedName>
        <fullName evidence="5">Anaphase-promoting complex subunit 4-like WD40 domain-containing protein</fullName>
    </recommendedName>
</protein>
<keyword evidence="7" id="KW-1185">Reference proteome</keyword>
<sequence>MDESLRHELFFLIAKLLKSEFPQIGEAFINECENSKKFPSLVFNAHPSFEQLEKTSLPDIPNDQLVRLIQLACPHSEYPSLLFNASQTLSKPSLASCLSAHIIPNISPIYKISPKIRVIGHSSEVYCLAFDITNQLLITGSDDYKVKVWNFQTCTLMSVFFHHSNVISDIQVHPTNDFFAISSHDFTISIISLKNLSLIHLIQLESEVHSIRFSPCGTFLAAALEEGSIRIFHVHNFEEYCAIPTPNRLAAAWLSFSPGGEFLIFSADPHDLVILSLKSLQYKTLVGHEELPEYVTFSKNSCNLILTCSYKEKNVRLWTRINSCWESTGILTLRVNNHKVKVIRACFNCDDSNIVAISANSLFCFDTQTKRLIKNSTFSPSSTFSSNTNPTPGSNNGFMNDVDDFAFLDHCCVLAMHPTIPNIAFVGCATGRCAIWDTHRCEIVSKLCHEETTKITEAVWSNDGFSVVSGDARGGFTVFTYHHRPFITIDQFFFSEFSNGNLNSLRINSNSQQNTRNNENNFSNEENQNAEENEHSDIDDITDNQRNQQQNENDGNSSVIEDRNIESNNQEMYLMNNLNHNSQFNNNIDFEIDENTITDSQAQPLIPQPEKTDISKLRLGIRAPILNDQQVIEEETIVEFWKTDNVQVSKSFESLNGEEEEEQNNVNDDKPVTSSRMSTRHSISIFDEKFDDISVNRSHIRTRNHRENRLERRLSTRNDSDRFGINNQDNIDLINEEDGIISDNGESDEEYDLTNNRRARSIDDYYDDNEYDENEYGYDHEYDYEYNIVYEEEDEEEENEYKEEELVTETETNVSITGRKMVTRRAFSPEPIKHRKRIQTRRGGRGRGNRQTRNSLSSRDEEDSRNQNENASPSLPRRKSRISDFQLFSSDSDDQALLKPSGMATRTRNKTSTAQQVQSNSHSSSTSTKKKPGRKPQTKNLEKVNEKPVVTVTGRRSIKGNSFSPPPPRKVKRRVKEIQQKTSSRRELSPPKPLKHLTDRTINDSSSKSTSRRRISPPPPHKQPLKQQSKRSRIIPDKSQNIESSNSKINLHSISRIKTRSSTTEPFDEEFPLFYHRKPRKSLQNAQKNPSKTQENNGQFKNKDEIENNLSINTSIEQVFYNKR</sequence>
<dbReference type="InterPro" id="IPR024977">
    <property type="entry name" value="Apc4-like_WD40_dom"/>
</dbReference>
<dbReference type="InterPro" id="IPR015943">
    <property type="entry name" value="WD40/YVTN_repeat-like_dom_sf"/>
</dbReference>
<dbReference type="Gene3D" id="2.130.10.10">
    <property type="entry name" value="YVTN repeat-like/Quinoprotein amine dehydrogenase"/>
    <property type="match status" value="3"/>
</dbReference>
<feature type="region of interest" description="Disordered" evidence="4">
    <location>
        <begin position="1078"/>
        <end position="1103"/>
    </location>
</feature>
<dbReference type="PROSITE" id="PS50294">
    <property type="entry name" value="WD_REPEATS_REGION"/>
    <property type="match status" value="1"/>
</dbReference>
<dbReference type="PANTHER" id="PTHR16266:SF17">
    <property type="entry name" value="BRWD3"/>
    <property type="match status" value="1"/>
</dbReference>
<dbReference type="PANTHER" id="PTHR16266">
    <property type="entry name" value="WD REPEAT DOMAIN 9"/>
    <property type="match status" value="1"/>
</dbReference>
<evidence type="ECO:0000256" key="1">
    <source>
        <dbReference type="ARBA" id="ARBA00022574"/>
    </source>
</evidence>
<dbReference type="GO" id="GO:0005634">
    <property type="term" value="C:nucleus"/>
    <property type="evidence" value="ECO:0007669"/>
    <property type="project" value="TreeGrafter"/>
</dbReference>
<dbReference type="AlphaFoldDB" id="A0A1J4KWF4"/>
<dbReference type="Pfam" id="PF00400">
    <property type="entry name" value="WD40"/>
    <property type="match status" value="1"/>
</dbReference>
<dbReference type="Pfam" id="PF12894">
    <property type="entry name" value="ANAPC4_WD40"/>
    <property type="match status" value="1"/>
</dbReference>
<evidence type="ECO:0000256" key="3">
    <source>
        <dbReference type="PROSITE-ProRule" id="PRU00221"/>
    </source>
</evidence>
<evidence type="ECO:0000256" key="4">
    <source>
        <dbReference type="SAM" id="MobiDB-lite"/>
    </source>
</evidence>